<dbReference type="InterPro" id="IPR009337">
    <property type="entry name" value="DUF995"/>
</dbReference>
<reference evidence="2 3" key="1">
    <citation type="submission" date="2019-08" db="EMBL/GenBank/DDBJ databases">
        <authorList>
            <person name="Peeters C."/>
        </authorList>
    </citation>
    <scope>NUCLEOTIDE SEQUENCE [LARGE SCALE GENOMIC DNA]</scope>
    <source>
        <strain evidence="2 3">LMG 20602</strain>
    </source>
</reference>
<evidence type="ECO:0000313" key="2">
    <source>
        <dbReference type="EMBL" id="VVD99887.1"/>
    </source>
</evidence>
<name>A0ABY6VY17_9BURK</name>
<dbReference type="Pfam" id="PF06191">
    <property type="entry name" value="DUF995"/>
    <property type="match status" value="1"/>
</dbReference>
<dbReference type="RefSeq" id="WP_150721164.1">
    <property type="nucleotide sequence ID" value="NZ_CABPRV010000004.1"/>
</dbReference>
<sequence length="196" mass="21180">MVYRFAPSLAQPHLRPQPAMASRRRPGSRAAAAKPLAARKSTKFSKALGPLRSFIGLTLLVGPAFAYADPMHLSDIKDANGQQLSVDDLRSLMPGAHITNMVPNGSTRKWVNDTNGSLNATSDNKGNMGSGGRSVQVARATGTWSVNDNGSYCVNLEWRALTENWCRFMFKVGDKYYGVTSLANGAAIATEFSIEK</sequence>
<dbReference type="EMBL" id="CABPRV010000004">
    <property type="protein sequence ID" value="VVD99887.1"/>
    <property type="molecule type" value="Genomic_DNA"/>
</dbReference>
<protein>
    <submittedName>
        <fullName evidence="2">Uncharacterized protein</fullName>
    </submittedName>
</protein>
<comment type="caution">
    <text evidence="2">The sequence shown here is derived from an EMBL/GenBank/DDBJ whole genome shotgun (WGS) entry which is preliminary data.</text>
</comment>
<organism evidence="2 3">
    <name type="scientific">Pandoraea capi</name>
    <dbReference type="NCBI Taxonomy" id="2508286"/>
    <lineage>
        <taxon>Bacteria</taxon>
        <taxon>Pseudomonadati</taxon>
        <taxon>Pseudomonadota</taxon>
        <taxon>Betaproteobacteria</taxon>
        <taxon>Burkholderiales</taxon>
        <taxon>Burkholderiaceae</taxon>
        <taxon>Pandoraea</taxon>
    </lineage>
</organism>
<gene>
    <name evidence="2" type="ORF">PCA20602_02079</name>
</gene>
<accession>A0ABY6VY17</accession>
<dbReference type="Proteomes" id="UP000366065">
    <property type="component" value="Unassembled WGS sequence"/>
</dbReference>
<keyword evidence="3" id="KW-1185">Reference proteome</keyword>
<proteinExistence type="predicted"/>
<feature type="region of interest" description="Disordered" evidence="1">
    <location>
        <begin position="13"/>
        <end position="36"/>
    </location>
</feature>
<evidence type="ECO:0000313" key="3">
    <source>
        <dbReference type="Proteomes" id="UP000366065"/>
    </source>
</evidence>
<evidence type="ECO:0000256" key="1">
    <source>
        <dbReference type="SAM" id="MobiDB-lite"/>
    </source>
</evidence>